<dbReference type="InterPro" id="IPR029787">
    <property type="entry name" value="Nucleotide_cyclase"/>
</dbReference>
<evidence type="ECO:0000256" key="3">
    <source>
        <dbReference type="ARBA" id="ARBA00015125"/>
    </source>
</evidence>
<evidence type="ECO:0000256" key="2">
    <source>
        <dbReference type="ARBA" id="ARBA00012528"/>
    </source>
</evidence>
<dbReference type="EMBL" id="QYSE01000003">
    <property type="protein sequence ID" value="RJF34290.1"/>
    <property type="molecule type" value="Genomic_DNA"/>
</dbReference>
<dbReference type="GO" id="GO:0052621">
    <property type="term" value="F:diguanylate cyclase activity"/>
    <property type="evidence" value="ECO:0007669"/>
    <property type="project" value="UniProtKB-EC"/>
</dbReference>
<dbReference type="GO" id="GO:0019825">
    <property type="term" value="F:oxygen binding"/>
    <property type="evidence" value="ECO:0007669"/>
    <property type="project" value="InterPro"/>
</dbReference>
<dbReference type="PROSITE" id="PS50887">
    <property type="entry name" value="GGDEF"/>
    <property type="match status" value="1"/>
</dbReference>
<name>A0A3A3EH44_9GAMM</name>
<dbReference type="Pfam" id="PF11563">
    <property type="entry name" value="Protoglobin"/>
    <property type="match status" value="1"/>
</dbReference>
<dbReference type="GO" id="GO:0043709">
    <property type="term" value="P:cell adhesion involved in single-species biofilm formation"/>
    <property type="evidence" value="ECO:0007669"/>
    <property type="project" value="TreeGrafter"/>
</dbReference>
<proteinExistence type="predicted"/>
<dbReference type="SUPFAM" id="SSF55073">
    <property type="entry name" value="Nucleotide cyclase"/>
    <property type="match status" value="1"/>
</dbReference>
<organism evidence="6 7">
    <name type="scientific">Pseudoalteromonas gelatinilytica</name>
    <dbReference type="NCBI Taxonomy" id="1703256"/>
    <lineage>
        <taxon>Bacteria</taxon>
        <taxon>Pseudomonadati</taxon>
        <taxon>Pseudomonadota</taxon>
        <taxon>Gammaproteobacteria</taxon>
        <taxon>Alteromonadales</taxon>
        <taxon>Pseudoalteromonadaceae</taxon>
        <taxon>Pseudoalteromonas</taxon>
    </lineage>
</organism>
<evidence type="ECO:0000256" key="4">
    <source>
        <dbReference type="ARBA" id="ARBA00029839"/>
    </source>
</evidence>
<dbReference type="FunFam" id="3.30.70.270:FF:000001">
    <property type="entry name" value="Diguanylate cyclase domain protein"/>
    <property type="match status" value="1"/>
</dbReference>
<feature type="domain" description="GGDEF" evidence="5">
    <location>
        <begin position="232"/>
        <end position="356"/>
    </location>
</feature>
<dbReference type="SUPFAM" id="SSF46458">
    <property type="entry name" value="Globin-like"/>
    <property type="match status" value="1"/>
</dbReference>
<reference evidence="6 7" key="1">
    <citation type="submission" date="2018-09" db="EMBL/GenBank/DDBJ databases">
        <title>Identification of marine bacteria producing industrial enzymes.</title>
        <authorList>
            <person name="Cheng T.H."/>
            <person name="Saidin J."/>
            <person name="Muhd D.D."/>
            <person name="Isa M.N.M."/>
            <person name="Bakar M.F.A."/>
            <person name="Ismail N."/>
        </authorList>
    </citation>
    <scope>NUCLEOTIDE SEQUENCE [LARGE SCALE GENOMIC DNA]</scope>
    <source>
        <strain evidence="6 7">MNAD 1.6</strain>
    </source>
</reference>
<dbReference type="PANTHER" id="PTHR45138">
    <property type="entry name" value="REGULATORY COMPONENTS OF SENSORY TRANSDUCTION SYSTEM"/>
    <property type="match status" value="1"/>
</dbReference>
<dbReference type="EC" id="2.7.7.65" evidence="2"/>
<dbReference type="InterPro" id="IPR012292">
    <property type="entry name" value="Globin/Proto"/>
</dbReference>
<dbReference type="InterPro" id="IPR050469">
    <property type="entry name" value="Diguanylate_Cyclase"/>
</dbReference>
<evidence type="ECO:0000256" key="1">
    <source>
        <dbReference type="ARBA" id="ARBA00001946"/>
    </source>
</evidence>
<sequence>MRRTEQTLVEQMQINDVEIQHRMSLLGLTSNSLSSLLNYKPIIESAIENVVNEFYKKQTEVDEISLLIGDADTLSRLRNAQRQYIIDLFCGRYEHEYVNNRLRIGMVHKRIGVEPKLYLSAVCTLKELIFNVLRTTISEQEELNHTLNIIDKLIYFDTTLVFDTYIDSLVGEIENAKRRTEVYAKGLEEKVAQRTQELEKLAKLDPLTNLYNRRVMQELLQRDLARARRHKSPLTVVYFDLDDFKSVNDTQGHLKGDEVLKYIGQYLLDNIREIDIPCRYGGDEFCIILPDCELNNAFSICEKLIAAFEQQYPELHLSFGLIAAPLDSTVDGEELINRADKKMYQAKEHKGSYIMR</sequence>
<dbReference type="GO" id="GO:0005886">
    <property type="term" value="C:plasma membrane"/>
    <property type="evidence" value="ECO:0007669"/>
    <property type="project" value="TreeGrafter"/>
</dbReference>
<dbReference type="GO" id="GO:0020037">
    <property type="term" value="F:heme binding"/>
    <property type="evidence" value="ECO:0007669"/>
    <property type="project" value="InterPro"/>
</dbReference>
<dbReference type="RefSeq" id="WP_119853293.1">
    <property type="nucleotide sequence ID" value="NZ_QYSE01000003.1"/>
</dbReference>
<dbReference type="Pfam" id="PF00990">
    <property type="entry name" value="GGDEF"/>
    <property type="match status" value="1"/>
</dbReference>
<comment type="caution">
    <text evidence="6">The sequence shown here is derived from an EMBL/GenBank/DDBJ whole genome shotgun (WGS) entry which is preliminary data.</text>
</comment>
<dbReference type="CDD" id="cd01949">
    <property type="entry name" value="GGDEF"/>
    <property type="match status" value="1"/>
</dbReference>
<accession>A0A3A3EH44</accession>
<dbReference type="InterPro" id="IPR000160">
    <property type="entry name" value="GGDEF_dom"/>
</dbReference>
<gene>
    <name evidence="6" type="ORF">D4741_12880</name>
</gene>
<dbReference type="Gene3D" id="3.30.70.270">
    <property type="match status" value="1"/>
</dbReference>
<evidence type="ECO:0000313" key="6">
    <source>
        <dbReference type="EMBL" id="RJF34290.1"/>
    </source>
</evidence>
<dbReference type="PANTHER" id="PTHR45138:SF6">
    <property type="entry name" value="DIGUANYLATE CYCLASE DGCN"/>
    <property type="match status" value="1"/>
</dbReference>
<comment type="cofactor">
    <cofactor evidence="1">
        <name>Mg(2+)</name>
        <dbReference type="ChEBI" id="CHEBI:18420"/>
    </cofactor>
</comment>
<evidence type="ECO:0000313" key="7">
    <source>
        <dbReference type="Proteomes" id="UP000265938"/>
    </source>
</evidence>
<dbReference type="GO" id="GO:1902201">
    <property type="term" value="P:negative regulation of bacterial-type flagellum-dependent cell motility"/>
    <property type="evidence" value="ECO:0007669"/>
    <property type="project" value="TreeGrafter"/>
</dbReference>
<dbReference type="Proteomes" id="UP000265938">
    <property type="component" value="Unassembled WGS sequence"/>
</dbReference>
<dbReference type="SMART" id="SM00267">
    <property type="entry name" value="GGDEF"/>
    <property type="match status" value="1"/>
</dbReference>
<dbReference type="InterPro" id="IPR009050">
    <property type="entry name" value="Globin-like_sf"/>
</dbReference>
<dbReference type="NCBIfam" id="TIGR00254">
    <property type="entry name" value="GGDEF"/>
    <property type="match status" value="1"/>
</dbReference>
<evidence type="ECO:0000259" key="5">
    <source>
        <dbReference type="PROSITE" id="PS50887"/>
    </source>
</evidence>
<dbReference type="InterPro" id="IPR043128">
    <property type="entry name" value="Rev_trsase/Diguanyl_cyclase"/>
</dbReference>
<dbReference type="Gene3D" id="1.10.490.10">
    <property type="entry name" value="Globins"/>
    <property type="match status" value="1"/>
</dbReference>
<protein>
    <recommendedName>
        <fullName evidence="3">Diguanylate cyclase DosC</fullName>
        <ecNumber evidence="2">2.7.7.65</ecNumber>
    </recommendedName>
    <alternativeName>
        <fullName evidence="4">Direct oxygen-sensing cyclase</fullName>
    </alternativeName>
</protein>
<dbReference type="AlphaFoldDB" id="A0A3A3EH44"/>
<dbReference type="InterPro" id="IPR044398">
    <property type="entry name" value="Globin-sensor_dom"/>
</dbReference>